<protein>
    <submittedName>
        <fullName evidence="1">Uncharacterized protein</fullName>
    </submittedName>
</protein>
<evidence type="ECO:0000313" key="2">
    <source>
        <dbReference type="Proteomes" id="UP000236291"/>
    </source>
</evidence>
<proteinExistence type="predicted"/>
<name>A0A2K3M2T1_TRIPR</name>
<dbReference type="Proteomes" id="UP000236291">
    <property type="component" value="Unassembled WGS sequence"/>
</dbReference>
<reference evidence="1 2" key="1">
    <citation type="journal article" date="2014" name="Am. J. Bot.">
        <title>Genome assembly and annotation for red clover (Trifolium pratense; Fabaceae).</title>
        <authorList>
            <person name="Istvanek J."/>
            <person name="Jaros M."/>
            <person name="Krenek A."/>
            <person name="Repkova J."/>
        </authorList>
    </citation>
    <scope>NUCLEOTIDE SEQUENCE [LARGE SCALE GENOMIC DNA]</scope>
    <source>
        <strain evidence="2">cv. Tatra</strain>
        <tissue evidence="1">Young leaves</tissue>
    </source>
</reference>
<dbReference type="EMBL" id="ASHM01047894">
    <property type="protein sequence ID" value="PNX85063.1"/>
    <property type="molecule type" value="Genomic_DNA"/>
</dbReference>
<accession>A0A2K3M2T1</accession>
<organism evidence="1 2">
    <name type="scientific">Trifolium pratense</name>
    <name type="common">Red clover</name>
    <dbReference type="NCBI Taxonomy" id="57577"/>
    <lineage>
        <taxon>Eukaryota</taxon>
        <taxon>Viridiplantae</taxon>
        <taxon>Streptophyta</taxon>
        <taxon>Embryophyta</taxon>
        <taxon>Tracheophyta</taxon>
        <taxon>Spermatophyta</taxon>
        <taxon>Magnoliopsida</taxon>
        <taxon>eudicotyledons</taxon>
        <taxon>Gunneridae</taxon>
        <taxon>Pentapetalae</taxon>
        <taxon>rosids</taxon>
        <taxon>fabids</taxon>
        <taxon>Fabales</taxon>
        <taxon>Fabaceae</taxon>
        <taxon>Papilionoideae</taxon>
        <taxon>50 kb inversion clade</taxon>
        <taxon>NPAAA clade</taxon>
        <taxon>Hologalegina</taxon>
        <taxon>IRL clade</taxon>
        <taxon>Trifolieae</taxon>
        <taxon>Trifolium</taxon>
    </lineage>
</organism>
<comment type="caution">
    <text evidence="1">The sequence shown here is derived from an EMBL/GenBank/DDBJ whole genome shotgun (WGS) entry which is preliminary data.</text>
</comment>
<evidence type="ECO:0000313" key="1">
    <source>
        <dbReference type="EMBL" id="PNX85063.1"/>
    </source>
</evidence>
<reference evidence="1 2" key="2">
    <citation type="journal article" date="2017" name="Front. Plant Sci.">
        <title>Gene Classification and Mining of Molecular Markers Useful in Red Clover (Trifolium pratense) Breeding.</title>
        <authorList>
            <person name="Istvanek J."/>
            <person name="Dluhosova J."/>
            <person name="Dluhos P."/>
            <person name="Patkova L."/>
            <person name="Nedelnik J."/>
            <person name="Repkova J."/>
        </authorList>
    </citation>
    <scope>NUCLEOTIDE SEQUENCE [LARGE SCALE GENOMIC DNA]</scope>
    <source>
        <strain evidence="2">cv. Tatra</strain>
        <tissue evidence="1">Young leaves</tissue>
    </source>
</reference>
<sequence>MDKVYRAIGSDWMVIVFERPEYSNAKSDKIMGNMYLFQSLNGILDHYAVDPDWA</sequence>
<dbReference type="AlphaFoldDB" id="A0A2K3M2T1"/>
<gene>
    <name evidence="1" type="ORF">L195_g041128</name>
</gene>